<dbReference type="GO" id="GO:0006364">
    <property type="term" value="P:rRNA processing"/>
    <property type="evidence" value="ECO:0007669"/>
    <property type="project" value="UniProtKB-UniRule"/>
</dbReference>
<evidence type="ECO:0000313" key="8">
    <source>
        <dbReference type="Proteomes" id="UP000041254"/>
    </source>
</evidence>
<evidence type="ECO:0000256" key="1">
    <source>
        <dbReference type="ARBA" id="ARBA00004604"/>
    </source>
</evidence>
<dbReference type="OMA" id="RARNYHA"/>
<sequence length="229" mass="26387">MSSGLKHAVKSRVHLERGAPRHRQRYGLLEKHKDYKLRARNYHAKEKQLSILQEKARSRNPDEFYFKMVNASSKKPSGPGQSKGQQRLMDTQNLAYVAMRKSVDDKRVEALESELHRTGEARQNRRWVFHDSDDDAREREGPGPTKKRRLESKGGMQQDSSSSSSPAQPSSSAAARGDHQVGRAGDGAALMYQEVERRKRRAVSYQRVIDNLTERRKGRDHRKKNERLR</sequence>
<dbReference type="EMBL" id="CDMY01000255">
    <property type="protein sequence ID" value="CEL97696.1"/>
    <property type="molecule type" value="Genomic_DNA"/>
</dbReference>
<accession>A0A0G4EKN9</accession>
<dbReference type="PhylomeDB" id="A0A0G4EKN9"/>
<feature type="region of interest" description="Disordered" evidence="6">
    <location>
        <begin position="68"/>
        <end position="91"/>
    </location>
</feature>
<dbReference type="InterPro" id="IPR007144">
    <property type="entry name" value="SSU_processome_Utp11"/>
</dbReference>
<comment type="function">
    <text evidence="5">Involved in nucleolar processing of pre-18S ribosomal RNA.</text>
</comment>
<dbReference type="VEuPathDB" id="CryptoDB:Vbra_12281"/>
<comment type="similarity">
    <text evidence="2 5">Belongs to the UTP11 family.</text>
</comment>
<dbReference type="PIRSF" id="PIRSF015952">
    <property type="entry name" value="U3snoRNP11"/>
    <property type="match status" value="1"/>
</dbReference>
<reference evidence="7 8" key="1">
    <citation type="submission" date="2014-11" db="EMBL/GenBank/DDBJ databases">
        <authorList>
            <person name="Zhu J."/>
            <person name="Qi W."/>
            <person name="Song R."/>
        </authorList>
    </citation>
    <scope>NUCLEOTIDE SEQUENCE [LARGE SCALE GENOMIC DNA]</scope>
</reference>
<evidence type="ECO:0000256" key="5">
    <source>
        <dbReference type="PIRNR" id="PIRNR015952"/>
    </source>
</evidence>
<feature type="compositionally biased region" description="Basic and acidic residues" evidence="6">
    <location>
        <begin position="126"/>
        <end position="141"/>
    </location>
</feature>
<dbReference type="AlphaFoldDB" id="A0A0G4EKN9"/>
<evidence type="ECO:0000256" key="4">
    <source>
        <dbReference type="ARBA" id="ARBA00023242"/>
    </source>
</evidence>
<feature type="compositionally biased region" description="Low complexity" evidence="6">
    <location>
        <begin position="72"/>
        <end position="86"/>
    </location>
</feature>
<dbReference type="InParanoid" id="A0A0G4EKN9"/>
<keyword evidence="3 5" id="KW-0698">rRNA processing</keyword>
<feature type="compositionally biased region" description="Low complexity" evidence="6">
    <location>
        <begin position="160"/>
        <end position="175"/>
    </location>
</feature>
<comment type="subcellular location">
    <subcellularLocation>
        <location evidence="1 5">Nucleus</location>
        <location evidence="1 5">Nucleolus</location>
    </subcellularLocation>
</comment>
<feature type="region of interest" description="Disordered" evidence="6">
    <location>
        <begin position="1"/>
        <end position="27"/>
    </location>
</feature>
<organism evidence="7 8">
    <name type="scientific">Vitrella brassicaformis (strain CCMP3155)</name>
    <dbReference type="NCBI Taxonomy" id="1169540"/>
    <lineage>
        <taxon>Eukaryota</taxon>
        <taxon>Sar</taxon>
        <taxon>Alveolata</taxon>
        <taxon>Colpodellida</taxon>
        <taxon>Vitrellaceae</taxon>
        <taxon>Vitrella</taxon>
    </lineage>
</organism>
<dbReference type="Proteomes" id="UP000041254">
    <property type="component" value="Unassembled WGS sequence"/>
</dbReference>
<keyword evidence="8" id="KW-1185">Reference proteome</keyword>
<feature type="compositionally biased region" description="Basic residues" evidence="6">
    <location>
        <begin position="218"/>
        <end position="229"/>
    </location>
</feature>
<evidence type="ECO:0000256" key="3">
    <source>
        <dbReference type="ARBA" id="ARBA00022552"/>
    </source>
</evidence>
<evidence type="ECO:0000256" key="2">
    <source>
        <dbReference type="ARBA" id="ARBA00008105"/>
    </source>
</evidence>
<proteinExistence type="inferred from homology"/>
<name>A0A0G4EKN9_VITBC</name>
<dbReference type="OrthoDB" id="29058at2759"/>
<evidence type="ECO:0000256" key="6">
    <source>
        <dbReference type="SAM" id="MobiDB-lite"/>
    </source>
</evidence>
<feature type="region of interest" description="Disordered" evidence="6">
    <location>
        <begin position="126"/>
        <end position="229"/>
    </location>
</feature>
<dbReference type="PANTHER" id="PTHR12838:SF0">
    <property type="entry name" value="U3 SMALL NUCLEOLAR RNA-ASSOCIATED PROTEIN 11-RELATED"/>
    <property type="match status" value="1"/>
</dbReference>
<dbReference type="Pfam" id="PF03998">
    <property type="entry name" value="Utp11"/>
    <property type="match status" value="1"/>
</dbReference>
<gene>
    <name evidence="7" type="ORF">Vbra_12281</name>
</gene>
<protein>
    <recommendedName>
        <fullName evidence="5">U3 small nucleolar RNA-associated protein 11</fullName>
        <shortName evidence="5">U3 snoRNA-associated protein 11</shortName>
    </recommendedName>
</protein>
<dbReference type="GO" id="GO:0032040">
    <property type="term" value="C:small-subunit processome"/>
    <property type="evidence" value="ECO:0007669"/>
    <property type="project" value="UniProtKB-UniRule"/>
</dbReference>
<dbReference type="PANTHER" id="PTHR12838">
    <property type="entry name" value="U3 SMALL NUCLEOLAR RNA-ASSOCIATED PROTEIN 11"/>
    <property type="match status" value="1"/>
</dbReference>
<dbReference type="STRING" id="1169540.A0A0G4EKN9"/>
<comment type="subunit">
    <text evidence="5">Component of the ribosomal small subunit (SSU) processome.</text>
</comment>
<keyword evidence="4 5" id="KW-0539">Nucleus</keyword>
<evidence type="ECO:0000313" key="7">
    <source>
        <dbReference type="EMBL" id="CEL97696.1"/>
    </source>
</evidence>